<comment type="caution">
    <text evidence="3">The sequence shown here is derived from an EMBL/GenBank/DDBJ whole genome shotgun (WGS) entry which is preliminary data.</text>
</comment>
<dbReference type="OrthoDB" id="32575at2"/>
<evidence type="ECO:0000313" key="3">
    <source>
        <dbReference type="EMBL" id="RSK29497.1"/>
    </source>
</evidence>
<dbReference type="InterPro" id="IPR029069">
    <property type="entry name" value="HotDog_dom_sf"/>
</dbReference>
<evidence type="ECO:0000313" key="4">
    <source>
        <dbReference type="Proteomes" id="UP000280066"/>
    </source>
</evidence>
<keyword evidence="4" id="KW-1185">Reference proteome</keyword>
<dbReference type="NCBIfam" id="TIGR02286">
    <property type="entry name" value="PaaD"/>
    <property type="match status" value="1"/>
</dbReference>
<gene>
    <name evidence="3" type="primary">paaI</name>
    <name evidence="3" type="ORF">EI290_16620</name>
</gene>
<sequence length="156" mass="17171">MSQPTPAELVARAEAVKDRMLEHDAFSHWLGLAVTDMAPGYCRLQFRVRPEMLNGFGILHGGVAFAAADSAFAFACNSHGRQSVALSVTIDYLEPGRSDDLITVEAREESLRHKVGVYQLRLTNQHGTLLALFKGTAYRTSTEHLTPYPLLGERGD</sequence>
<dbReference type="GO" id="GO:0016289">
    <property type="term" value="F:acyl-CoA hydrolase activity"/>
    <property type="evidence" value="ECO:0007669"/>
    <property type="project" value="TreeGrafter"/>
</dbReference>
<protein>
    <submittedName>
        <fullName evidence="3">Hydroxyphenylacetyl-CoA thioesterase PaaI</fullName>
    </submittedName>
</protein>
<evidence type="ECO:0000256" key="1">
    <source>
        <dbReference type="ARBA" id="ARBA00022801"/>
    </source>
</evidence>
<dbReference type="RefSeq" id="WP_125432689.1">
    <property type="nucleotide sequence ID" value="NZ_RWIS01000012.1"/>
</dbReference>
<dbReference type="EMBL" id="RWIS01000012">
    <property type="protein sequence ID" value="RSK29497.1"/>
    <property type="molecule type" value="Genomic_DNA"/>
</dbReference>
<dbReference type="AlphaFoldDB" id="A0A3R9MTI8"/>
<dbReference type="InterPro" id="IPR006683">
    <property type="entry name" value="Thioestr_dom"/>
</dbReference>
<name>A0A3R9MTI8_9BACT</name>
<dbReference type="CDD" id="cd03443">
    <property type="entry name" value="PaaI_thioesterase"/>
    <property type="match status" value="1"/>
</dbReference>
<dbReference type="Pfam" id="PF03061">
    <property type="entry name" value="4HBT"/>
    <property type="match status" value="1"/>
</dbReference>
<organism evidence="3 4">
    <name type="scientific">Hymenobacter metallilatus</name>
    <dbReference type="NCBI Taxonomy" id="2493666"/>
    <lineage>
        <taxon>Bacteria</taxon>
        <taxon>Pseudomonadati</taxon>
        <taxon>Bacteroidota</taxon>
        <taxon>Cytophagia</taxon>
        <taxon>Cytophagales</taxon>
        <taxon>Hymenobacteraceae</taxon>
        <taxon>Hymenobacter</taxon>
    </lineage>
</organism>
<reference evidence="3 4" key="1">
    <citation type="submission" date="2018-12" db="EMBL/GenBank/DDBJ databases">
        <authorList>
            <person name="Feng G."/>
            <person name="Zhu H."/>
        </authorList>
    </citation>
    <scope>NUCLEOTIDE SEQUENCE [LARGE SCALE GENOMIC DNA]</scope>
    <source>
        <strain evidence="3 4">9PBR-2</strain>
    </source>
</reference>
<dbReference type="PANTHER" id="PTHR42856:SF1">
    <property type="entry name" value="ACYL-COENZYME A THIOESTERASE PAAI"/>
    <property type="match status" value="1"/>
</dbReference>
<dbReference type="NCBIfam" id="TIGR00369">
    <property type="entry name" value="unchar_dom_1"/>
    <property type="match status" value="1"/>
</dbReference>
<accession>A0A3R9MTI8</accession>
<keyword evidence="1" id="KW-0378">Hydrolase</keyword>
<dbReference type="Proteomes" id="UP000280066">
    <property type="component" value="Unassembled WGS sequence"/>
</dbReference>
<dbReference type="InterPro" id="IPR052723">
    <property type="entry name" value="Acyl-CoA_thioesterase_PaaI"/>
</dbReference>
<dbReference type="InterPro" id="IPR011973">
    <property type="entry name" value="PaaD"/>
</dbReference>
<evidence type="ECO:0000259" key="2">
    <source>
        <dbReference type="Pfam" id="PF03061"/>
    </source>
</evidence>
<dbReference type="Gene3D" id="3.10.129.10">
    <property type="entry name" value="Hotdog Thioesterase"/>
    <property type="match status" value="1"/>
</dbReference>
<proteinExistence type="predicted"/>
<feature type="domain" description="Thioesterase" evidence="2">
    <location>
        <begin position="56"/>
        <end position="130"/>
    </location>
</feature>
<dbReference type="SUPFAM" id="SSF54637">
    <property type="entry name" value="Thioesterase/thiol ester dehydrase-isomerase"/>
    <property type="match status" value="1"/>
</dbReference>
<dbReference type="InterPro" id="IPR003736">
    <property type="entry name" value="PAAI_dom"/>
</dbReference>
<dbReference type="PANTHER" id="PTHR42856">
    <property type="entry name" value="ACYL-COENZYME A THIOESTERASE PAAI"/>
    <property type="match status" value="1"/>
</dbReference>